<protein>
    <submittedName>
        <fullName evidence="2">Uncharacterized protein</fullName>
    </submittedName>
</protein>
<gene>
    <name evidence="2" type="ORF">AJ79_09123</name>
</gene>
<reference evidence="2 3" key="1">
    <citation type="submission" date="2017-10" db="EMBL/GenBank/DDBJ databases">
        <title>Comparative genomics in systemic dimorphic fungi from Ajellomycetaceae.</title>
        <authorList>
            <person name="Munoz J.F."/>
            <person name="Mcewen J.G."/>
            <person name="Clay O.K."/>
            <person name="Cuomo C.A."/>
        </authorList>
    </citation>
    <scope>NUCLEOTIDE SEQUENCE [LARGE SCALE GENOMIC DNA]</scope>
    <source>
        <strain evidence="2 3">UAMH5409</strain>
    </source>
</reference>
<accession>A0A2B7WLY0</accession>
<name>A0A2B7WLY0_9EURO</name>
<dbReference type="AlphaFoldDB" id="A0A2B7WLY0"/>
<feature type="region of interest" description="Disordered" evidence="1">
    <location>
        <begin position="1"/>
        <end position="102"/>
    </location>
</feature>
<feature type="region of interest" description="Disordered" evidence="1">
    <location>
        <begin position="143"/>
        <end position="171"/>
    </location>
</feature>
<evidence type="ECO:0000313" key="3">
    <source>
        <dbReference type="Proteomes" id="UP000223968"/>
    </source>
</evidence>
<sequence>MTTSQSSKEPDEASGHAEDRSCQNDPGSPNKQPPLKLSDKSSSAEDPSATQTHGEDMADNEDSQQSVNRSPQRVANARSITEPEDGNGRNPSLAGRNITIPGPRLHLRGGGCVMSCLMPEGRLEDHERPPQVTWWLAGGRTRRRGAPTMGHLRQRRQRTRGGWDRPGYEPSETGRPFFKEMSFVLSNARYYGPVQAPVQAMELQNQGAPAPPANLVPASATVPVDNINNRPQGLPHAAHEQPVNAPPAGLVPAAAPANAFNRVHNAPQQPANNGPGELLPDGMVPAAVPANGLNNTQHPH</sequence>
<comment type="caution">
    <text evidence="2">The sequence shown here is derived from an EMBL/GenBank/DDBJ whole genome shotgun (WGS) entry which is preliminary data.</text>
</comment>
<evidence type="ECO:0000256" key="1">
    <source>
        <dbReference type="SAM" id="MobiDB-lite"/>
    </source>
</evidence>
<feature type="compositionally biased region" description="Basic and acidic residues" evidence="1">
    <location>
        <begin position="8"/>
        <end position="22"/>
    </location>
</feature>
<evidence type="ECO:0000313" key="2">
    <source>
        <dbReference type="EMBL" id="PGG97664.1"/>
    </source>
</evidence>
<keyword evidence="3" id="KW-1185">Reference proteome</keyword>
<proteinExistence type="predicted"/>
<feature type="compositionally biased region" description="Polar residues" evidence="1">
    <location>
        <begin position="63"/>
        <end position="73"/>
    </location>
</feature>
<dbReference type="EMBL" id="PDNB01000242">
    <property type="protein sequence ID" value="PGG97664.1"/>
    <property type="molecule type" value="Genomic_DNA"/>
</dbReference>
<dbReference type="Proteomes" id="UP000223968">
    <property type="component" value="Unassembled WGS sequence"/>
</dbReference>
<organism evidence="2 3">
    <name type="scientific">Helicocarpus griseus UAMH5409</name>
    <dbReference type="NCBI Taxonomy" id="1447875"/>
    <lineage>
        <taxon>Eukaryota</taxon>
        <taxon>Fungi</taxon>
        <taxon>Dikarya</taxon>
        <taxon>Ascomycota</taxon>
        <taxon>Pezizomycotina</taxon>
        <taxon>Eurotiomycetes</taxon>
        <taxon>Eurotiomycetidae</taxon>
        <taxon>Onygenales</taxon>
        <taxon>Ajellomycetaceae</taxon>
        <taxon>Helicocarpus</taxon>
    </lineage>
</organism>